<organism evidence="2 3">
    <name type="scientific">Arabidopsis suecica</name>
    <name type="common">Swedish thale-cress</name>
    <name type="synonym">Cardaminopsis suecica</name>
    <dbReference type="NCBI Taxonomy" id="45249"/>
    <lineage>
        <taxon>Eukaryota</taxon>
        <taxon>Viridiplantae</taxon>
        <taxon>Streptophyta</taxon>
        <taxon>Embryophyta</taxon>
        <taxon>Tracheophyta</taxon>
        <taxon>Spermatophyta</taxon>
        <taxon>Magnoliopsida</taxon>
        <taxon>eudicotyledons</taxon>
        <taxon>Gunneridae</taxon>
        <taxon>Pentapetalae</taxon>
        <taxon>rosids</taxon>
        <taxon>malvids</taxon>
        <taxon>Brassicales</taxon>
        <taxon>Brassicaceae</taxon>
        <taxon>Camelineae</taxon>
        <taxon>Arabidopsis</taxon>
    </lineage>
</organism>
<dbReference type="AlphaFoldDB" id="A0A8T2A0U1"/>
<dbReference type="Proteomes" id="UP000694251">
    <property type="component" value="Chromosome 10"/>
</dbReference>
<feature type="compositionally biased region" description="Basic and acidic residues" evidence="1">
    <location>
        <begin position="12"/>
        <end position="25"/>
    </location>
</feature>
<feature type="non-terminal residue" evidence="2">
    <location>
        <position position="1"/>
    </location>
</feature>
<comment type="caution">
    <text evidence="2">The sequence shown here is derived from an EMBL/GenBank/DDBJ whole genome shotgun (WGS) entry which is preliminary data.</text>
</comment>
<evidence type="ECO:0000313" key="2">
    <source>
        <dbReference type="EMBL" id="KAG7565900.1"/>
    </source>
</evidence>
<protein>
    <submittedName>
        <fullName evidence="2">Uncharacterized protein</fullName>
    </submittedName>
</protein>
<name>A0A8T2A0U1_ARASU</name>
<feature type="region of interest" description="Disordered" evidence="1">
    <location>
        <begin position="12"/>
        <end position="38"/>
    </location>
</feature>
<accession>A0A8T2A0U1</accession>
<dbReference type="EMBL" id="JAEFBJ010000010">
    <property type="protein sequence ID" value="KAG7565900.1"/>
    <property type="molecule type" value="Genomic_DNA"/>
</dbReference>
<sequence length="38" mass="4360">IAWRPDYRVRLDGSSHSEHGTDKFQAKPYGEGKITRSL</sequence>
<keyword evidence="3" id="KW-1185">Reference proteome</keyword>
<reference evidence="2 3" key="1">
    <citation type="submission" date="2020-12" db="EMBL/GenBank/DDBJ databases">
        <title>Concerted genomic and epigenomic changes stabilize Arabidopsis allopolyploids.</title>
        <authorList>
            <person name="Chen Z."/>
        </authorList>
    </citation>
    <scope>NUCLEOTIDE SEQUENCE [LARGE SCALE GENOMIC DNA]</scope>
    <source>
        <strain evidence="2">As9502</strain>
        <tissue evidence="2">Leaf</tissue>
    </source>
</reference>
<evidence type="ECO:0000256" key="1">
    <source>
        <dbReference type="SAM" id="MobiDB-lite"/>
    </source>
</evidence>
<gene>
    <name evidence="2" type="ORF">ISN44_As10g025230</name>
</gene>
<evidence type="ECO:0000313" key="3">
    <source>
        <dbReference type="Proteomes" id="UP000694251"/>
    </source>
</evidence>
<proteinExistence type="predicted"/>